<dbReference type="InterPro" id="IPR023214">
    <property type="entry name" value="HAD_sf"/>
</dbReference>
<dbReference type="SUPFAM" id="SSF56784">
    <property type="entry name" value="HAD-like"/>
    <property type="match status" value="1"/>
</dbReference>
<dbReference type="PROSITE" id="PS01229">
    <property type="entry name" value="COF_2"/>
    <property type="match status" value="1"/>
</dbReference>
<dbReference type="PANTHER" id="PTHR10000:SF8">
    <property type="entry name" value="HAD SUPERFAMILY HYDROLASE-LIKE, TYPE 3"/>
    <property type="match status" value="1"/>
</dbReference>
<dbReference type="Gene3D" id="3.40.50.1000">
    <property type="entry name" value="HAD superfamily/HAD-like"/>
    <property type="match status" value="1"/>
</dbReference>
<proteinExistence type="predicted"/>
<dbReference type="Proteomes" id="UP000183639">
    <property type="component" value="Unassembled WGS sequence"/>
</dbReference>
<evidence type="ECO:0008006" key="3">
    <source>
        <dbReference type="Google" id="ProtNLM"/>
    </source>
</evidence>
<evidence type="ECO:0000313" key="1">
    <source>
        <dbReference type="EMBL" id="SFH67681.1"/>
    </source>
</evidence>
<dbReference type="AlphaFoldDB" id="A0A1I3C124"/>
<organism evidence="1 2">
    <name type="scientific">Selenomonas ruminantium</name>
    <dbReference type="NCBI Taxonomy" id="971"/>
    <lineage>
        <taxon>Bacteria</taxon>
        <taxon>Bacillati</taxon>
        <taxon>Bacillota</taxon>
        <taxon>Negativicutes</taxon>
        <taxon>Selenomonadales</taxon>
        <taxon>Selenomonadaceae</taxon>
        <taxon>Selenomonas</taxon>
    </lineage>
</organism>
<dbReference type="OrthoDB" id="9810101at2"/>
<dbReference type="Gene3D" id="3.30.1240.10">
    <property type="match status" value="1"/>
</dbReference>
<dbReference type="Pfam" id="PF08282">
    <property type="entry name" value="Hydrolase_3"/>
    <property type="match status" value="1"/>
</dbReference>
<dbReference type="PANTHER" id="PTHR10000">
    <property type="entry name" value="PHOSPHOSERINE PHOSPHATASE"/>
    <property type="match status" value="1"/>
</dbReference>
<sequence length="272" mass="30062">MTDKRKAIFFDIDGTLINIHRQQTHISAPVKDAIRALRKAGHHTFIASGRPYAYLSEEMRDPDLFDGHVLMNGAVVLVEGQVIFRQDLPLATVQKMIAAAEQNQVEYILESHPAVYLKEEYKALEKVYTSIDIRLDHFVREYDPSLAGMQIGKIEFLSETPHAGGLFHELLAWPGLTGLIDPTLLKYMEIYSADVSKATGIERALEHLGIPAADSCAFGDGLNDLEMMDAVGTSLVMGNAGNELKAKADFVLPSVDEDGVAEGIYRHILQVI</sequence>
<dbReference type="SFLD" id="SFLDS00003">
    <property type="entry name" value="Haloacid_Dehalogenase"/>
    <property type="match status" value="1"/>
</dbReference>
<dbReference type="GO" id="GO:0000287">
    <property type="term" value="F:magnesium ion binding"/>
    <property type="evidence" value="ECO:0007669"/>
    <property type="project" value="TreeGrafter"/>
</dbReference>
<dbReference type="GO" id="GO:0005829">
    <property type="term" value="C:cytosol"/>
    <property type="evidence" value="ECO:0007669"/>
    <property type="project" value="TreeGrafter"/>
</dbReference>
<reference evidence="1 2" key="1">
    <citation type="submission" date="2016-10" db="EMBL/GenBank/DDBJ databases">
        <authorList>
            <person name="de Groot N.N."/>
        </authorList>
    </citation>
    <scope>NUCLEOTIDE SEQUENCE [LARGE SCALE GENOMIC DNA]</scope>
    <source>
        <strain evidence="1 2">Z108</strain>
    </source>
</reference>
<dbReference type="NCBIfam" id="TIGR00099">
    <property type="entry name" value="Cof-subfamily"/>
    <property type="match status" value="1"/>
</dbReference>
<dbReference type="GO" id="GO:0016791">
    <property type="term" value="F:phosphatase activity"/>
    <property type="evidence" value="ECO:0007669"/>
    <property type="project" value="TreeGrafter"/>
</dbReference>
<evidence type="ECO:0000313" key="2">
    <source>
        <dbReference type="Proteomes" id="UP000183639"/>
    </source>
</evidence>
<dbReference type="EMBL" id="FOQK01000002">
    <property type="protein sequence ID" value="SFH67681.1"/>
    <property type="molecule type" value="Genomic_DNA"/>
</dbReference>
<dbReference type="SFLD" id="SFLDG01140">
    <property type="entry name" value="C2.B:_Phosphomannomutase_and_P"/>
    <property type="match status" value="1"/>
</dbReference>
<dbReference type="RefSeq" id="WP_075441731.1">
    <property type="nucleotide sequence ID" value="NZ_FOQK01000002.1"/>
</dbReference>
<name>A0A1I3C124_SELRU</name>
<protein>
    <recommendedName>
        <fullName evidence="3">Hydrolase</fullName>
    </recommendedName>
</protein>
<dbReference type="InterPro" id="IPR036412">
    <property type="entry name" value="HAD-like_sf"/>
</dbReference>
<gene>
    <name evidence="1" type="ORF">SAMN04487861_10241</name>
</gene>
<dbReference type="InterPro" id="IPR000150">
    <property type="entry name" value="Cof"/>
</dbReference>
<accession>A0A1I3C124</accession>